<dbReference type="InterPro" id="IPR015424">
    <property type="entry name" value="PyrdxlP-dep_Trfase"/>
</dbReference>
<protein>
    <submittedName>
        <fullName evidence="6">DegT/DnrJ/EryC1/StrS aminotransferase</fullName>
    </submittedName>
</protein>
<evidence type="ECO:0000256" key="4">
    <source>
        <dbReference type="PIRSR" id="PIRSR000390-2"/>
    </source>
</evidence>
<dbReference type="EMBL" id="CP003179">
    <property type="protein sequence ID" value="AEW06814.1"/>
    <property type="molecule type" value="Genomic_DNA"/>
</dbReference>
<dbReference type="Gene3D" id="3.40.640.10">
    <property type="entry name" value="Type I PLP-dependent aspartate aminotransferase-like (Major domain)"/>
    <property type="match status" value="1"/>
</dbReference>
<evidence type="ECO:0000256" key="2">
    <source>
        <dbReference type="ARBA" id="ARBA00037999"/>
    </source>
</evidence>
<dbReference type="GO" id="GO:0030170">
    <property type="term" value="F:pyridoxal phosphate binding"/>
    <property type="evidence" value="ECO:0007669"/>
    <property type="project" value="TreeGrafter"/>
</dbReference>
<keyword evidence="6" id="KW-0032">Aminotransferase</keyword>
<dbReference type="PATRIC" id="fig|679936.5.peg.3490"/>
<reference evidence="7" key="1">
    <citation type="submission" date="2011-12" db="EMBL/GenBank/DDBJ databases">
        <title>The complete genome of chromosome of Sulfobacillus acidophilus DSM 10332.</title>
        <authorList>
            <person name="Lucas S."/>
            <person name="Han J."/>
            <person name="Lapidus A."/>
            <person name="Bruce D."/>
            <person name="Goodwin L."/>
            <person name="Pitluck S."/>
            <person name="Peters L."/>
            <person name="Kyrpides N."/>
            <person name="Mavromatis K."/>
            <person name="Ivanova N."/>
            <person name="Mikhailova N."/>
            <person name="Chertkov O."/>
            <person name="Saunders E."/>
            <person name="Detter J.C."/>
            <person name="Tapia R."/>
            <person name="Han C."/>
            <person name="Land M."/>
            <person name="Hauser L."/>
            <person name="Markowitz V."/>
            <person name="Cheng J.-F."/>
            <person name="Hugenholtz P."/>
            <person name="Woyke T."/>
            <person name="Wu D."/>
            <person name="Pukall R."/>
            <person name="Gehrich-Schroeter G."/>
            <person name="Schneider S."/>
            <person name="Klenk H.-P."/>
            <person name="Eisen J.A."/>
        </authorList>
    </citation>
    <scope>NUCLEOTIDE SEQUENCE [LARGE SCALE GENOMIC DNA]</scope>
    <source>
        <strain evidence="7">ATCC 700253 / DSM 10332 / NAL</strain>
    </source>
</reference>
<evidence type="ECO:0000313" key="7">
    <source>
        <dbReference type="Proteomes" id="UP000005439"/>
    </source>
</evidence>
<organism evidence="6 7">
    <name type="scientific">Sulfobacillus acidophilus (strain ATCC 700253 / DSM 10332 / NAL)</name>
    <dbReference type="NCBI Taxonomy" id="679936"/>
    <lineage>
        <taxon>Bacteria</taxon>
        <taxon>Bacillati</taxon>
        <taxon>Bacillota</taxon>
        <taxon>Clostridia</taxon>
        <taxon>Eubacteriales</taxon>
        <taxon>Clostridiales Family XVII. Incertae Sedis</taxon>
        <taxon>Sulfobacillus</taxon>
    </lineage>
</organism>
<sequence>MRIPAFDLSRQTRQLESELQAAIAEVALSGQFILGPAVTRFEQTFGEAFGVHAIGVANGSDALYLALRALDIGPGDEVITTPFTFFATAGSVLRTGAHPVFTDIQLDTFNMDPVEASAHVSPRTRAMLPVHLFGLMADVDTLRVRFRGPVIEDAAQAIGARFHGQWAGAVGDMAGFSFFPTKNLGAWGDAGMVTTKTPGLADKVRMLRVHGSRQKYHHEALGINSRLDTLQAAVLSVKFTHWPEWTARRQALAARYTAYLKDLGVSEVVPPTIPSEAEHVFHQYTIRADRRDALQAYLKDQGIGSTVYYPVPLHLQPILQDLGYRKGQFPHAEEASRTVLSLPMFPELTEDEVDQVVETIARFYGHGGTR</sequence>
<dbReference type="PANTHER" id="PTHR30244:SF36">
    <property type="entry name" value="3-OXO-GLUCOSE-6-PHOSPHATE:GLUTAMATE AMINOTRANSFERASE"/>
    <property type="match status" value="1"/>
</dbReference>
<accession>G8TTQ5</accession>
<dbReference type="InterPro" id="IPR000653">
    <property type="entry name" value="DegT/StrS_aminotransferase"/>
</dbReference>
<keyword evidence="1 4" id="KW-0663">Pyridoxal phosphate</keyword>
<name>G8TTQ5_SULAD</name>
<keyword evidence="6" id="KW-0808">Transferase</keyword>
<dbReference type="SUPFAM" id="SSF53383">
    <property type="entry name" value="PLP-dependent transferases"/>
    <property type="match status" value="1"/>
</dbReference>
<evidence type="ECO:0000256" key="1">
    <source>
        <dbReference type="ARBA" id="ARBA00022898"/>
    </source>
</evidence>
<feature type="active site" description="Proton acceptor" evidence="3">
    <location>
        <position position="182"/>
    </location>
</feature>
<dbReference type="STRING" id="679936.Sulac_3371"/>
<evidence type="ECO:0000256" key="5">
    <source>
        <dbReference type="RuleBase" id="RU004508"/>
    </source>
</evidence>
<comment type="similarity">
    <text evidence="2 5">Belongs to the DegT/DnrJ/EryC1 family.</text>
</comment>
<keyword evidence="7" id="KW-1185">Reference proteome</keyword>
<reference evidence="6 7" key="2">
    <citation type="journal article" date="2012" name="Stand. Genomic Sci.">
        <title>Complete genome sequence of the moderately thermophilic mineral-sulfide-oxidizing firmicute Sulfobacillus acidophilus type strain (NAL(T)).</title>
        <authorList>
            <person name="Anderson I."/>
            <person name="Chertkov O."/>
            <person name="Chen A."/>
            <person name="Saunders E."/>
            <person name="Lapidus A."/>
            <person name="Nolan M."/>
            <person name="Lucas S."/>
            <person name="Hammon N."/>
            <person name="Deshpande S."/>
            <person name="Cheng J.F."/>
            <person name="Han C."/>
            <person name="Tapia R."/>
            <person name="Goodwin L.A."/>
            <person name="Pitluck S."/>
            <person name="Liolios K."/>
            <person name="Pagani I."/>
            <person name="Ivanova N."/>
            <person name="Mikhailova N."/>
            <person name="Pati A."/>
            <person name="Palaniappan K."/>
            <person name="Land M."/>
            <person name="Pan C."/>
            <person name="Rohde M."/>
            <person name="Pukall R."/>
            <person name="Goker M."/>
            <person name="Detter J.C."/>
            <person name="Woyke T."/>
            <person name="Bristow J."/>
            <person name="Eisen J.A."/>
            <person name="Markowitz V."/>
            <person name="Hugenholtz P."/>
            <person name="Kyrpides N.C."/>
            <person name="Klenk H.P."/>
            <person name="Mavromatis K."/>
        </authorList>
    </citation>
    <scope>NUCLEOTIDE SEQUENCE [LARGE SCALE GENOMIC DNA]</scope>
    <source>
        <strain evidence="7">ATCC 700253 / DSM 10332 / NAL</strain>
    </source>
</reference>
<dbReference type="InterPro" id="IPR015421">
    <property type="entry name" value="PyrdxlP-dep_Trfase_major"/>
</dbReference>
<dbReference type="InterPro" id="IPR015422">
    <property type="entry name" value="PyrdxlP-dep_Trfase_small"/>
</dbReference>
<evidence type="ECO:0000256" key="3">
    <source>
        <dbReference type="PIRSR" id="PIRSR000390-1"/>
    </source>
</evidence>
<dbReference type="Proteomes" id="UP000005439">
    <property type="component" value="Chromosome"/>
</dbReference>
<dbReference type="GO" id="GO:0000271">
    <property type="term" value="P:polysaccharide biosynthetic process"/>
    <property type="evidence" value="ECO:0007669"/>
    <property type="project" value="TreeGrafter"/>
</dbReference>
<dbReference type="AlphaFoldDB" id="G8TTQ5"/>
<gene>
    <name evidence="6" type="ordered locus">Sulac_3371</name>
</gene>
<dbReference type="CDD" id="cd00616">
    <property type="entry name" value="AHBA_syn"/>
    <property type="match status" value="1"/>
</dbReference>
<evidence type="ECO:0000313" key="6">
    <source>
        <dbReference type="EMBL" id="AEW06814.1"/>
    </source>
</evidence>
<dbReference type="GO" id="GO:0008483">
    <property type="term" value="F:transaminase activity"/>
    <property type="evidence" value="ECO:0007669"/>
    <property type="project" value="UniProtKB-KW"/>
</dbReference>
<proteinExistence type="inferred from homology"/>
<dbReference type="PIRSF" id="PIRSF000390">
    <property type="entry name" value="PLP_StrS"/>
    <property type="match status" value="1"/>
</dbReference>
<dbReference type="PANTHER" id="PTHR30244">
    <property type="entry name" value="TRANSAMINASE"/>
    <property type="match status" value="1"/>
</dbReference>
<dbReference type="KEGG" id="sap:Sulac_3371"/>
<dbReference type="Pfam" id="PF01041">
    <property type="entry name" value="DegT_DnrJ_EryC1"/>
    <property type="match status" value="1"/>
</dbReference>
<feature type="modified residue" description="N6-(pyridoxal phosphate)lysine" evidence="4">
    <location>
        <position position="182"/>
    </location>
</feature>
<dbReference type="HOGENOM" id="CLU_033332_6_0_9"/>
<dbReference type="Gene3D" id="3.90.1150.10">
    <property type="entry name" value="Aspartate Aminotransferase, domain 1"/>
    <property type="match status" value="1"/>
</dbReference>